<protein>
    <recommendedName>
        <fullName evidence="1">N-acetyltransferase domain-containing protein</fullName>
    </recommendedName>
</protein>
<feature type="domain" description="N-acetyltransferase" evidence="1">
    <location>
        <begin position="3"/>
        <end position="159"/>
    </location>
</feature>
<dbReference type="Pfam" id="PF00583">
    <property type="entry name" value="Acetyltransf_1"/>
    <property type="match status" value="1"/>
</dbReference>
<dbReference type="SUPFAM" id="SSF55729">
    <property type="entry name" value="Acyl-CoA N-acyltransferases (Nat)"/>
    <property type="match status" value="1"/>
</dbReference>
<dbReference type="GO" id="GO:0016747">
    <property type="term" value="F:acyltransferase activity, transferring groups other than amino-acyl groups"/>
    <property type="evidence" value="ECO:0007669"/>
    <property type="project" value="InterPro"/>
</dbReference>
<accession>A0A6C0H8C7</accession>
<evidence type="ECO:0000259" key="1">
    <source>
        <dbReference type="PROSITE" id="PS51186"/>
    </source>
</evidence>
<organism evidence="2">
    <name type="scientific">viral metagenome</name>
    <dbReference type="NCBI Taxonomy" id="1070528"/>
    <lineage>
        <taxon>unclassified sequences</taxon>
        <taxon>metagenomes</taxon>
        <taxon>organismal metagenomes</taxon>
    </lineage>
</organism>
<dbReference type="InterPro" id="IPR000182">
    <property type="entry name" value="GNAT_dom"/>
</dbReference>
<proteinExistence type="predicted"/>
<reference evidence="2" key="1">
    <citation type="journal article" date="2020" name="Nature">
        <title>Giant virus diversity and host interactions through global metagenomics.</title>
        <authorList>
            <person name="Schulz F."/>
            <person name="Roux S."/>
            <person name="Paez-Espino D."/>
            <person name="Jungbluth S."/>
            <person name="Walsh D.A."/>
            <person name="Denef V.J."/>
            <person name="McMahon K.D."/>
            <person name="Konstantinidis K.T."/>
            <person name="Eloe-Fadrosh E.A."/>
            <person name="Kyrpides N.C."/>
            <person name="Woyke T."/>
        </authorList>
    </citation>
    <scope>NUCLEOTIDE SEQUENCE</scope>
    <source>
        <strain evidence="2">GVMAG-M-3300023179-82</strain>
    </source>
</reference>
<dbReference type="AlphaFoldDB" id="A0A6C0H8C7"/>
<evidence type="ECO:0000313" key="2">
    <source>
        <dbReference type="EMBL" id="QHT76476.1"/>
    </source>
</evidence>
<dbReference type="Gene3D" id="3.40.630.30">
    <property type="match status" value="1"/>
</dbReference>
<dbReference type="EMBL" id="MN739896">
    <property type="protein sequence ID" value="QHT76476.1"/>
    <property type="molecule type" value="Genomic_DNA"/>
</dbReference>
<dbReference type="PROSITE" id="PS51186">
    <property type="entry name" value="GNAT"/>
    <property type="match status" value="1"/>
</dbReference>
<sequence length="160" mass="18735">MEIILRKSNRNDLDNIYNLHLICFSFGDHWYKNAICNYIDNSLVIEYNTEIIGVLLQGYFIPIINNDILDKPLNIKHNDLVYSIVMLCINPNYRNNGLATLLLNEHINQLTQNSYLNVRKSNITAIKRYINVGYIIIGLIKNKYYLPVEDSYIMMFTKVP</sequence>
<name>A0A6C0H8C7_9ZZZZ</name>
<dbReference type="InterPro" id="IPR016181">
    <property type="entry name" value="Acyl_CoA_acyltransferase"/>
</dbReference>